<reference evidence="3" key="1">
    <citation type="journal article" date="2020" name="Nature">
        <title>Giant virus diversity and host interactions through global metagenomics.</title>
        <authorList>
            <person name="Schulz F."/>
            <person name="Roux S."/>
            <person name="Paez-Espino D."/>
            <person name="Jungbluth S."/>
            <person name="Walsh D.A."/>
            <person name="Denef V.J."/>
            <person name="McMahon K.D."/>
            <person name="Konstantinidis K.T."/>
            <person name="Eloe-Fadrosh E.A."/>
            <person name="Kyrpides N.C."/>
            <person name="Woyke T."/>
        </authorList>
    </citation>
    <scope>NUCLEOTIDE SEQUENCE</scope>
    <source>
        <strain evidence="3">GVMAG-M-3300023179-116</strain>
    </source>
</reference>
<feature type="compositionally biased region" description="Basic residues" evidence="2">
    <location>
        <begin position="168"/>
        <end position="199"/>
    </location>
</feature>
<feature type="region of interest" description="Disordered" evidence="2">
    <location>
        <begin position="161"/>
        <end position="199"/>
    </location>
</feature>
<proteinExistence type="predicted"/>
<dbReference type="EMBL" id="MN739733">
    <property type="protein sequence ID" value="QHT23607.1"/>
    <property type="molecule type" value="Genomic_DNA"/>
</dbReference>
<name>A0A6C0E354_9ZZZZ</name>
<feature type="coiled-coil region" evidence="1">
    <location>
        <begin position="67"/>
        <end position="129"/>
    </location>
</feature>
<sequence length="199" mass="23856">MSDCPYINIIFYLENLIKYNEPYSYYNPFSKIRKPELDKACSEIISTTIMNYYDREIPIDNLTNAQLKNLKVHFERLQNDVENETNEIKASQADNRNYLIKSNNIDYDIKEIERQLIDLEEKNAKKELHSGYYRARKEELEKELQRLKYTKRFNANLIKDIHTNYSRGGKRKSKRRKSKKTTSKKGKKNRKSNKKLSKK</sequence>
<organism evidence="3">
    <name type="scientific">viral metagenome</name>
    <dbReference type="NCBI Taxonomy" id="1070528"/>
    <lineage>
        <taxon>unclassified sequences</taxon>
        <taxon>metagenomes</taxon>
        <taxon>organismal metagenomes</taxon>
    </lineage>
</organism>
<evidence type="ECO:0000256" key="1">
    <source>
        <dbReference type="SAM" id="Coils"/>
    </source>
</evidence>
<evidence type="ECO:0000256" key="2">
    <source>
        <dbReference type="SAM" id="MobiDB-lite"/>
    </source>
</evidence>
<protein>
    <submittedName>
        <fullName evidence="3">Uncharacterized protein</fullName>
    </submittedName>
</protein>
<dbReference type="AlphaFoldDB" id="A0A6C0E354"/>
<evidence type="ECO:0000313" key="3">
    <source>
        <dbReference type="EMBL" id="QHT23607.1"/>
    </source>
</evidence>
<accession>A0A6C0E354</accession>
<keyword evidence="1" id="KW-0175">Coiled coil</keyword>